<feature type="compositionally biased region" description="Low complexity" evidence="1">
    <location>
        <begin position="483"/>
        <end position="523"/>
    </location>
</feature>
<dbReference type="PANTHER" id="PTHR16112">
    <property type="entry name" value="METHYL-CPG BINDING PROTEIN, DROSOPHILA"/>
    <property type="match status" value="1"/>
</dbReference>
<dbReference type="EMBL" id="CALNXK010000076">
    <property type="protein sequence ID" value="CAH3145437.1"/>
    <property type="molecule type" value="Genomic_DNA"/>
</dbReference>
<protein>
    <submittedName>
        <fullName evidence="4">Uncharacterized protein</fullName>
    </submittedName>
</protein>
<feature type="region of interest" description="Disordered" evidence="1">
    <location>
        <begin position="482"/>
        <end position="525"/>
    </location>
</feature>
<feature type="region of interest" description="Disordered" evidence="1">
    <location>
        <begin position="79"/>
        <end position="100"/>
    </location>
</feature>
<feature type="compositionally biased region" description="Polar residues" evidence="1">
    <location>
        <begin position="1048"/>
        <end position="1059"/>
    </location>
</feature>
<feature type="compositionally biased region" description="Low complexity" evidence="1">
    <location>
        <begin position="989"/>
        <end position="1047"/>
    </location>
</feature>
<name>A0ABN8PJU5_9CNID</name>
<reference evidence="4 5" key="1">
    <citation type="submission" date="2022-05" db="EMBL/GenBank/DDBJ databases">
        <authorList>
            <consortium name="Genoscope - CEA"/>
            <person name="William W."/>
        </authorList>
    </citation>
    <scope>NUCLEOTIDE SEQUENCE [LARGE SCALE GENOMIC DNA]</scope>
</reference>
<feature type="region of interest" description="Disordered" evidence="1">
    <location>
        <begin position="306"/>
        <end position="334"/>
    </location>
</feature>
<dbReference type="SUPFAM" id="SSF54171">
    <property type="entry name" value="DNA-binding domain"/>
    <property type="match status" value="1"/>
</dbReference>
<dbReference type="PROSITE" id="PS50982">
    <property type="entry name" value="MBD"/>
    <property type="match status" value="1"/>
</dbReference>
<accession>A0ABN8PJU5</accession>
<feature type="compositionally biased region" description="Low complexity" evidence="1">
    <location>
        <begin position="884"/>
        <end position="916"/>
    </location>
</feature>
<feature type="compositionally biased region" description="Acidic residues" evidence="1">
    <location>
        <begin position="1198"/>
        <end position="1212"/>
    </location>
</feature>
<dbReference type="PANTHER" id="PTHR16112:SF16">
    <property type="entry name" value="SIX-BANDED, ISOFORM H"/>
    <property type="match status" value="1"/>
</dbReference>
<sequence>MSSKSGESEQVIDGPKCIEIPRGWSRISENGSILYISPNNSRLRSLDHVIEYLKTEGTCKCGLDCPLFVHKVFNFDARIPSKPTPVGSTPQPSKSGCKHCLTDHIDTGNLKKAAELATTQSNDGKLPSGSTLGPKRGPGRPRNALSKPRRVAVSKSDLDRPTSPLHNIPLPVPSSVLNSPVQSVPTNITVEQGPLPSFATIVSSSKLFNPSAGTLGLGSSVLGTASTAVTSAASSTPLTAASLQSSKPSVVVSSVATSSSFTIPVVAGSTGMATMQASKSSGSGTETVGSQNTLVVTAQLPAKKPSEATLVKSSVSPSSGARSSSLTVVAPSGKAPSKATVVSSSLTVVVTTSSTPIPATEQGARPVSNANKFPDVKSTPKLAAPRGNKPAKSYSGRKTVAATLKAAAASKSSMPSGVAKTGFINTSQRLQAVASTATVSSVESTTTKIVGKLSTPTCSPSTTVVPALFHSVLKDAIKKDQGPVNRVVSSPSTNTSTSGTGHAVTSHSSKTSQQAAASSRSKTVASKEMAKVATAVVQGVAPIHVPPAVPQHGPSNRSQSAGTGYPLVNAGSSFYSPTSISSSTSQPPIVQTSIMAQATAHIPPSSANVYGQVPNTSVASQIPSLQLASSQGQGGVFFQGNGGQVLQMNVDSSQLKGPYQLHGALYQGAIPATFLATTNAGKPVSSNAPGTALYPTNPYMLGIVMPTAITQANQAAQSVPTTATSPSATAAPVASYPYGNQNAAIAAAYESFVPIAPAASPRFSQTLAHLASAYTQFLPRGAVQGGTPVQFAAQRMVPMSSLHSQASGNGQLGPALLNIADYSVKYPINTVKPSSYASQASTISNIGSANTHPQTAVVAAMPYVAFGQIGSPRFPFSVNFANPGTSSNPSSTSSTTSTSSSLVSSVTTTHQHSSGTNVDSQGGGTVQGYVPMLVPFGTNPSVAGHSQSTSKAHPDSAFSPPSSRSSASHNSQRLDASGVTHGSVPSWCSGAKSTSAAATSQRRCSTPDNSSIRSSSSLSTSSSSSSLSNSGSNSNSNSCSATNSGTSVSLTTSKTSCAESNSSGITSRTSSSNCIQSPRHPGVSSPLNSPLPPLNQSPSGCRGSPISDSPLVSNRSSVEALPSGIQTTNTSECHPPSNTPSSEMSCTLKRPYSESNDPAKKSKFDETAYYEANPLLGLKRSCEAIEAYCSPERKEDHGGDDDDEDDDDEEDSAVPKNERSSPVNHQTGEENANRKTGSNYNNCDHDDECRRGKSNSGEDQSNSAGMKPISDKHQTHSTYNGDVSANENQGLLENFSMAVVNQERYLPVKTNSISPSTADEHLDKPRVPNVKPQFEIGDIVWAQARGLPSWPGKVVDASEVGKGRPDDGKRWVMWFGENTYSQVEVDRLKTLSDGLRTLDDKSRKKKYRAKKARISLEQAISEALEALDMRERLRGRQGARSKTKKKRLR</sequence>
<dbReference type="Gene3D" id="2.30.30.140">
    <property type="match status" value="1"/>
</dbReference>
<dbReference type="SMART" id="SM00391">
    <property type="entry name" value="MBD"/>
    <property type="match status" value="1"/>
</dbReference>
<keyword evidence="5" id="KW-1185">Reference proteome</keyword>
<evidence type="ECO:0000259" key="2">
    <source>
        <dbReference type="PROSITE" id="PS50812"/>
    </source>
</evidence>
<feature type="domain" description="MBD" evidence="3">
    <location>
        <begin position="10"/>
        <end position="80"/>
    </location>
</feature>
<feature type="compositionally biased region" description="Low complexity" evidence="1">
    <location>
        <begin position="313"/>
        <end position="325"/>
    </location>
</feature>
<feature type="compositionally biased region" description="Low complexity" evidence="1">
    <location>
        <begin position="1060"/>
        <end position="1073"/>
    </location>
</feature>
<dbReference type="InterPro" id="IPR000313">
    <property type="entry name" value="PWWP_dom"/>
</dbReference>
<dbReference type="InterPro" id="IPR016177">
    <property type="entry name" value="DNA-bd_dom_sf"/>
</dbReference>
<evidence type="ECO:0000313" key="5">
    <source>
        <dbReference type="Proteomes" id="UP001159405"/>
    </source>
</evidence>
<dbReference type="Pfam" id="PF00855">
    <property type="entry name" value="PWWP"/>
    <property type="match status" value="1"/>
</dbReference>
<dbReference type="SMART" id="SM00293">
    <property type="entry name" value="PWWP"/>
    <property type="match status" value="1"/>
</dbReference>
<evidence type="ECO:0000259" key="3">
    <source>
        <dbReference type="PROSITE" id="PS50982"/>
    </source>
</evidence>
<dbReference type="InterPro" id="IPR001739">
    <property type="entry name" value="Methyl_CpG_DNA-bd"/>
</dbReference>
<feature type="compositionally biased region" description="Basic and acidic residues" evidence="1">
    <location>
        <begin position="1157"/>
        <end position="1166"/>
    </location>
</feature>
<comment type="caution">
    <text evidence="4">The sequence shown here is derived from an EMBL/GenBank/DDBJ whole genome shotgun (WGS) entry which is preliminary data.</text>
</comment>
<feature type="compositionally biased region" description="Polar residues" evidence="1">
    <location>
        <begin position="1276"/>
        <end position="1285"/>
    </location>
</feature>
<feature type="compositionally biased region" description="Polar residues" evidence="1">
    <location>
        <begin position="118"/>
        <end position="131"/>
    </location>
</feature>
<dbReference type="PROSITE" id="PS50812">
    <property type="entry name" value="PWWP"/>
    <property type="match status" value="1"/>
</dbReference>
<dbReference type="SUPFAM" id="SSF63748">
    <property type="entry name" value="Tudor/PWWP/MBT"/>
    <property type="match status" value="1"/>
</dbReference>
<feature type="region of interest" description="Disordered" evidence="1">
    <location>
        <begin position="884"/>
        <end position="1166"/>
    </location>
</feature>
<organism evidence="4 5">
    <name type="scientific">Porites lobata</name>
    <dbReference type="NCBI Taxonomy" id="104759"/>
    <lineage>
        <taxon>Eukaryota</taxon>
        <taxon>Metazoa</taxon>
        <taxon>Cnidaria</taxon>
        <taxon>Anthozoa</taxon>
        <taxon>Hexacorallia</taxon>
        <taxon>Scleractinia</taxon>
        <taxon>Fungiina</taxon>
        <taxon>Poritidae</taxon>
        <taxon>Porites</taxon>
    </lineage>
</organism>
<evidence type="ECO:0000256" key="1">
    <source>
        <dbReference type="SAM" id="MobiDB-lite"/>
    </source>
</evidence>
<feature type="compositionally biased region" description="Polar residues" evidence="1">
    <location>
        <begin position="1106"/>
        <end position="1117"/>
    </location>
</feature>
<dbReference type="Proteomes" id="UP001159405">
    <property type="component" value="Unassembled WGS sequence"/>
</dbReference>
<proteinExistence type="predicted"/>
<feature type="compositionally biased region" description="Low complexity" evidence="1">
    <location>
        <begin position="956"/>
        <end position="971"/>
    </location>
</feature>
<feature type="region of interest" description="Disordered" evidence="1">
    <location>
        <begin position="1190"/>
        <end position="1285"/>
    </location>
</feature>
<feature type="compositionally biased region" description="Polar residues" evidence="1">
    <location>
        <begin position="938"/>
        <end position="951"/>
    </location>
</feature>
<feature type="region of interest" description="Disordered" evidence="1">
    <location>
        <begin position="118"/>
        <end position="171"/>
    </location>
</feature>
<feature type="compositionally biased region" description="Polar residues" evidence="1">
    <location>
        <begin position="1254"/>
        <end position="1264"/>
    </location>
</feature>
<feature type="region of interest" description="Disordered" evidence="1">
    <location>
        <begin position="356"/>
        <end position="397"/>
    </location>
</feature>
<gene>
    <name evidence="4" type="ORF">PLOB_00044516</name>
</gene>
<feature type="domain" description="PWWP" evidence="2">
    <location>
        <begin position="1336"/>
        <end position="1394"/>
    </location>
</feature>
<evidence type="ECO:0000313" key="4">
    <source>
        <dbReference type="EMBL" id="CAH3145437.1"/>
    </source>
</evidence>